<evidence type="ECO:0000256" key="2">
    <source>
        <dbReference type="ARBA" id="ARBA00022801"/>
    </source>
</evidence>
<dbReference type="Pfam" id="PF17851">
    <property type="entry name" value="GH43_C2"/>
    <property type="match status" value="1"/>
</dbReference>
<protein>
    <submittedName>
        <fullName evidence="9">Alpha-N-arabinofuranosidase</fullName>
        <ecNumber evidence="9">3.2.1.55</ecNumber>
    </submittedName>
</protein>
<feature type="site" description="Important for catalytic activity, responsible for pKa modulation of the active site Glu and correct orientation of both the proton donor and substrate" evidence="5">
    <location>
        <position position="162"/>
    </location>
</feature>
<keyword evidence="3 6" id="KW-0326">Glycosidase</keyword>
<dbReference type="SUPFAM" id="SSF75005">
    <property type="entry name" value="Arabinanase/levansucrase/invertase"/>
    <property type="match status" value="1"/>
</dbReference>
<evidence type="ECO:0000313" key="9">
    <source>
        <dbReference type="EMBL" id="MBB5716672.1"/>
    </source>
</evidence>
<feature type="active site" description="Proton acceptor" evidence="4">
    <location>
        <position position="55"/>
    </location>
</feature>
<dbReference type="Gene3D" id="2.115.10.20">
    <property type="entry name" value="Glycosyl hydrolase domain, family 43"/>
    <property type="match status" value="1"/>
</dbReference>
<comment type="similarity">
    <text evidence="1 6">Belongs to the glycosyl hydrolase 43 family.</text>
</comment>
<dbReference type="InterPro" id="IPR041542">
    <property type="entry name" value="GH43_C2"/>
</dbReference>
<keyword evidence="2 6" id="KW-0378">Hydrolase</keyword>
<dbReference type="GO" id="GO:0046556">
    <property type="term" value="F:alpha-L-arabinofuranosidase activity"/>
    <property type="evidence" value="ECO:0007669"/>
    <property type="project" value="UniProtKB-EC"/>
</dbReference>
<feature type="domain" description="Beta-xylosidase C-terminal Concanavalin A-like" evidence="8">
    <location>
        <begin position="371"/>
        <end position="549"/>
    </location>
</feature>
<dbReference type="SUPFAM" id="SSF49899">
    <property type="entry name" value="Concanavalin A-like lectins/glucanases"/>
    <property type="match status" value="1"/>
</dbReference>
<dbReference type="Gene3D" id="2.60.120.200">
    <property type="match status" value="1"/>
</dbReference>
<dbReference type="Pfam" id="PF04616">
    <property type="entry name" value="Glyco_hydro_43"/>
    <property type="match status" value="1"/>
</dbReference>
<dbReference type="PANTHER" id="PTHR42812:SF12">
    <property type="entry name" value="BETA-XYLOSIDASE-RELATED"/>
    <property type="match status" value="1"/>
</dbReference>
<evidence type="ECO:0000256" key="5">
    <source>
        <dbReference type="PIRSR" id="PIRSR606710-2"/>
    </source>
</evidence>
<dbReference type="EMBL" id="JACIJK010000013">
    <property type="protein sequence ID" value="MBB5716672.1"/>
    <property type="molecule type" value="Genomic_DNA"/>
</dbReference>
<keyword evidence="7" id="KW-0732">Signal</keyword>
<dbReference type="CDD" id="cd18617">
    <property type="entry name" value="GH43_XynB-like"/>
    <property type="match status" value="1"/>
</dbReference>
<evidence type="ECO:0000256" key="6">
    <source>
        <dbReference type="RuleBase" id="RU361187"/>
    </source>
</evidence>
<comment type="caution">
    <text evidence="9">The sequence shown here is derived from an EMBL/GenBank/DDBJ whole genome shotgun (WGS) entry which is preliminary data.</text>
</comment>
<evidence type="ECO:0000256" key="1">
    <source>
        <dbReference type="ARBA" id="ARBA00009865"/>
    </source>
</evidence>
<dbReference type="RefSeq" id="WP_184060152.1">
    <property type="nucleotide sequence ID" value="NZ_JACIJK010000013.1"/>
</dbReference>
<name>A0A7W9BGF3_9SPHN</name>
<dbReference type="Proteomes" id="UP000546200">
    <property type="component" value="Unassembled WGS sequence"/>
</dbReference>
<accession>A0A7W9BGF3</accession>
<feature type="signal peptide" evidence="7">
    <location>
        <begin position="1"/>
        <end position="20"/>
    </location>
</feature>
<dbReference type="AlphaFoldDB" id="A0A7W9BGF3"/>
<dbReference type="InterPro" id="IPR023296">
    <property type="entry name" value="Glyco_hydro_beta-prop_sf"/>
</dbReference>
<dbReference type="InterPro" id="IPR013320">
    <property type="entry name" value="ConA-like_dom_sf"/>
</dbReference>
<gene>
    <name evidence="9" type="ORF">FHS94_003544</name>
</gene>
<evidence type="ECO:0000256" key="4">
    <source>
        <dbReference type="PIRSR" id="PIRSR606710-1"/>
    </source>
</evidence>
<proteinExistence type="inferred from homology"/>
<evidence type="ECO:0000313" key="10">
    <source>
        <dbReference type="Proteomes" id="UP000546200"/>
    </source>
</evidence>
<dbReference type="GO" id="GO:0005975">
    <property type="term" value="P:carbohydrate metabolic process"/>
    <property type="evidence" value="ECO:0007669"/>
    <property type="project" value="InterPro"/>
</dbReference>
<reference evidence="9 10" key="1">
    <citation type="submission" date="2020-08" db="EMBL/GenBank/DDBJ databases">
        <title>Genomic Encyclopedia of Type Strains, Phase IV (KMG-IV): sequencing the most valuable type-strain genomes for metagenomic binning, comparative biology and taxonomic classification.</title>
        <authorList>
            <person name="Goeker M."/>
        </authorList>
    </citation>
    <scope>NUCLEOTIDE SEQUENCE [LARGE SCALE GENOMIC DNA]</scope>
    <source>
        <strain evidence="9 10">DSM 100044</strain>
    </source>
</reference>
<dbReference type="EC" id="3.2.1.55" evidence="9"/>
<dbReference type="InterPro" id="IPR006710">
    <property type="entry name" value="Glyco_hydro_43"/>
</dbReference>
<keyword evidence="10" id="KW-1185">Reference proteome</keyword>
<evidence type="ECO:0000256" key="3">
    <source>
        <dbReference type="ARBA" id="ARBA00023295"/>
    </source>
</evidence>
<evidence type="ECO:0000259" key="8">
    <source>
        <dbReference type="Pfam" id="PF17851"/>
    </source>
</evidence>
<feature type="active site" description="Proton donor" evidence="4">
    <location>
        <position position="227"/>
    </location>
</feature>
<sequence>MKSLRLLAATVALLSGPALAGEARFDWFSYQGQEAGHGPGAGEYRNPILPGFYPDPSIVRVGAEFFLVNSTFSWFPGIPVWRSRDLVRWQQVANAISRPTQLDFKRLDMSRGVFAPAISHHGGQFQIVNTCVDCGGNYVVTARDPAGPWSDPIWLKDVGGIDPSLFFDDDGRAWLVNNDAPEGKPLYEGHRAIWLREVDPVTFQSKGPARVLVNGGVDLSKRPVWIEGPHLFKHEGRYYLSAAEGGTSVNHSQVIFRADSLAGPFVPAPAPINPILTQRDLDPARPSPISAAGHADLVQLADGAWWAVFLGTRPYKGDLYNTGRETFLLPVTWRDGWPTILPGRQAIPAIASAPRLPRGSGAAPGEPAMVRDEFAGSSLSPYWLTMRTPTAPVYRVEGGALVLTPGEGIGNHGHPAYVARRQQQADATVTTAVRFQPGKGEAAGLAAVQNDDWFLTVAVTRRQGRDRVEVRRRAGPGEPVAGKLVAEAPLALRAGAAVALRVVARGGDYDFAYASRPGRWIDVAKGVDGTVLSTERAGGFVGTMIGPFAEKR</sequence>
<dbReference type="InterPro" id="IPR051795">
    <property type="entry name" value="Glycosyl_Hydrlase_43"/>
</dbReference>
<evidence type="ECO:0000256" key="7">
    <source>
        <dbReference type="SAM" id="SignalP"/>
    </source>
</evidence>
<dbReference type="PANTHER" id="PTHR42812">
    <property type="entry name" value="BETA-XYLOSIDASE"/>
    <property type="match status" value="1"/>
</dbReference>
<organism evidence="9 10">
    <name type="scientific">Sphingomonas aerophila</name>
    <dbReference type="NCBI Taxonomy" id="1344948"/>
    <lineage>
        <taxon>Bacteria</taxon>
        <taxon>Pseudomonadati</taxon>
        <taxon>Pseudomonadota</taxon>
        <taxon>Alphaproteobacteria</taxon>
        <taxon>Sphingomonadales</taxon>
        <taxon>Sphingomonadaceae</taxon>
        <taxon>Sphingomonas</taxon>
    </lineage>
</organism>
<feature type="chain" id="PRO_5030685495" evidence="7">
    <location>
        <begin position="21"/>
        <end position="552"/>
    </location>
</feature>